<accession>A0ABW0LRV8</accession>
<keyword evidence="3" id="KW-0804">Transcription</keyword>
<keyword evidence="2" id="KW-0238">DNA-binding</keyword>
<evidence type="ECO:0000313" key="9">
    <source>
        <dbReference type="Proteomes" id="UP001596105"/>
    </source>
</evidence>
<feature type="coiled-coil region" evidence="5">
    <location>
        <begin position="109"/>
        <end position="143"/>
    </location>
</feature>
<dbReference type="SMART" id="SM00342">
    <property type="entry name" value="HTH_ARAC"/>
    <property type="match status" value="1"/>
</dbReference>
<proteinExistence type="predicted"/>
<dbReference type="PROSITE" id="PS00041">
    <property type="entry name" value="HTH_ARAC_FAMILY_1"/>
    <property type="match status" value="1"/>
</dbReference>
<keyword evidence="5" id="KW-0175">Coiled coil</keyword>
<dbReference type="InterPro" id="IPR001789">
    <property type="entry name" value="Sig_transdc_resp-reg_receiver"/>
</dbReference>
<evidence type="ECO:0000256" key="5">
    <source>
        <dbReference type="SAM" id="Coils"/>
    </source>
</evidence>
<dbReference type="RefSeq" id="WP_209751736.1">
    <property type="nucleotide sequence ID" value="NZ_JBHSMH010000006.1"/>
</dbReference>
<dbReference type="PRINTS" id="PR00032">
    <property type="entry name" value="HTHARAC"/>
</dbReference>
<evidence type="ECO:0000313" key="8">
    <source>
        <dbReference type="EMBL" id="MFC5468041.1"/>
    </source>
</evidence>
<dbReference type="InterPro" id="IPR020449">
    <property type="entry name" value="Tscrpt_reg_AraC-type_HTH"/>
</dbReference>
<evidence type="ECO:0000256" key="4">
    <source>
        <dbReference type="PROSITE-ProRule" id="PRU00169"/>
    </source>
</evidence>
<keyword evidence="4" id="KW-0597">Phosphoprotein</keyword>
<evidence type="ECO:0000256" key="3">
    <source>
        <dbReference type="ARBA" id="ARBA00023163"/>
    </source>
</evidence>
<dbReference type="PROSITE" id="PS50110">
    <property type="entry name" value="RESPONSE_REGULATORY"/>
    <property type="match status" value="1"/>
</dbReference>
<dbReference type="PROSITE" id="PS01124">
    <property type="entry name" value="HTH_ARAC_FAMILY_2"/>
    <property type="match status" value="1"/>
</dbReference>
<keyword evidence="9" id="KW-1185">Reference proteome</keyword>
<feature type="domain" description="HTH araC/xylS-type" evidence="6">
    <location>
        <begin position="420"/>
        <end position="519"/>
    </location>
</feature>
<dbReference type="InterPro" id="IPR018062">
    <property type="entry name" value="HTH_AraC-typ_CS"/>
</dbReference>
<dbReference type="Proteomes" id="UP001596105">
    <property type="component" value="Unassembled WGS sequence"/>
</dbReference>
<dbReference type="Gene3D" id="3.40.50.2300">
    <property type="match status" value="1"/>
</dbReference>
<dbReference type="SMART" id="SM00448">
    <property type="entry name" value="REC"/>
    <property type="match status" value="1"/>
</dbReference>
<dbReference type="InterPro" id="IPR018060">
    <property type="entry name" value="HTH_AraC"/>
</dbReference>
<dbReference type="Pfam" id="PF12833">
    <property type="entry name" value="HTH_18"/>
    <property type="match status" value="1"/>
</dbReference>
<dbReference type="InterPro" id="IPR009057">
    <property type="entry name" value="Homeodomain-like_sf"/>
</dbReference>
<evidence type="ECO:0000259" key="7">
    <source>
        <dbReference type="PROSITE" id="PS50110"/>
    </source>
</evidence>
<dbReference type="PANTHER" id="PTHR43280:SF2">
    <property type="entry name" value="HTH-TYPE TRANSCRIPTIONAL REGULATOR EXSA"/>
    <property type="match status" value="1"/>
</dbReference>
<dbReference type="Gene3D" id="1.10.10.60">
    <property type="entry name" value="Homeodomain-like"/>
    <property type="match status" value="2"/>
</dbReference>
<dbReference type="Pfam" id="PF00072">
    <property type="entry name" value="Response_reg"/>
    <property type="match status" value="1"/>
</dbReference>
<gene>
    <name evidence="8" type="ORF">ACFPPD_04865</name>
</gene>
<dbReference type="SUPFAM" id="SSF52172">
    <property type="entry name" value="CheY-like"/>
    <property type="match status" value="1"/>
</dbReference>
<dbReference type="CDD" id="cd17536">
    <property type="entry name" value="REC_YesN-like"/>
    <property type="match status" value="1"/>
</dbReference>
<evidence type="ECO:0000256" key="2">
    <source>
        <dbReference type="ARBA" id="ARBA00023125"/>
    </source>
</evidence>
<sequence>MKPVRAMIVDDEVLAIEHIRQLVPWERLGYEIVCTADRPSQVPELVRKHRPELVIIDIVMPGMDGLTLSKQLLADGLTVKIVLLTSYKEFDYAKEALQLGLSNYWVKHEMDAETLTRELESLLRELENDRRRREEERSRLLGNWLAGGPASDKIGPVLMAGRDTGAGIDYFHLIVLQPDRPFALLAGLAPASAVAELPSDWPEEAAEGLLAAVRMKEHHFALVFGDSGGRGEGKMRELLEERAAAARDRMERLTGGTASIAVASNVRGYAEIPGKVAESLHWLSLSVFFRPRHTFRLNDMRPDNSKPKRLAWEDGVGSIRDMLSAQRHEDAATALAELFDEAAKSLDLAGFSDMCRQLAAMLNRSRAAASMPSFHELSEQGGIPFSSLTSCEAIRSWLLSEMEAIASGGKMQNAYSRKVREALDYMEKRYADEEVGADSIARHLGISRDHFRHVFKEETGQTVLERLTDIRMGQAKRMLEEGKFKVYEIAERVGFRNSQYFSQVFRKTTGMNPLEYMEKPR</sequence>
<dbReference type="SUPFAM" id="SSF46689">
    <property type="entry name" value="Homeodomain-like"/>
    <property type="match status" value="2"/>
</dbReference>
<evidence type="ECO:0000259" key="6">
    <source>
        <dbReference type="PROSITE" id="PS01124"/>
    </source>
</evidence>
<dbReference type="EMBL" id="JBHSMH010000006">
    <property type="protein sequence ID" value="MFC5468041.1"/>
    <property type="molecule type" value="Genomic_DNA"/>
</dbReference>
<comment type="caution">
    <text evidence="8">The sequence shown here is derived from an EMBL/GenBank/DDBJ whole genome shotgun (WGS) entry which is preliminary data.</text>
</comment>
<evidence type="ECO:0000256" key="1">
    <source>
        <dbReference type="ARBA" id="ARBA00023015"/>
    </source>
</evidence>
<organism evidence="8 9">
    <name type="scientific">Cohnella suwonensis</name>
    <dbReference type="NCBI Taxonomy" id="696072"/>
    <lineage>
        <taxon>Bacteria</taxon>
        <taxon>Bacillati</taxon>
        <taxon>Bacillota</taxon>
        <taxon>Bacilli</taxon>
        <taxon>Bacillales</taxon>
        <taxon>Paenibacillaceae</taxon>
        <taxon>Cohnella</taxon>
    </lineage>
</organism>
<dbReference type="PANTHER" id="PTHR43280">
    <property type="entry name" value="ARAC-FAMILY TRANSCRIPTIONAL REGULATOR"/>
    <property type="match status" value="1"/>
</dbReference>
<feature type="domain" description="Response regulatory" evidence="7">
    <location>
        <begin position="5"/>
        <end position="122"/>
    </location>
</feature>
<name>A0ABW0LRV8_9BACL</name>
<reference evidence="9" key="1">
    <citation type="journal article" date="2019" name="Int. J. Syst. Evol. Microbiol.">
        <title>The Global Catalogue of Microorganisms (GCM) 10K type strain sequencing project: providing services to taxonomists for standard genome sequencing and annotation.</title>
        <authorList>
            <consortium name="The Broad Institute Genomics Platform"/>
            <consortium name="The Broad Institute Genome Sequencing Center for Infectious Disease"/>
            <person name="Wu L."/>
            <person name="Ma J."/>
        </authorList>
    </citation>
    <scope>NUCLEOTIDE SEQUENCE [LARGE SCALE GENOMIC DNA]</scope>
    <source>
        <strain evidence="9">CCUG 57113</strain>
    </source>
</reference>
<dbReference type="InterPro" id="IPR011006">
    <property type="entry name" value="CheY-like_superfamily"/>
</dbReference>
<keyword evidence="1" id="KW-0805">Transcription regulation</keyword>
<protein>
    <submittedName>
        <fullName evidence="8">Helix-turn-helix domain-containing protein</fullName>
    </submittedName>
</protein>
<feature type="modified residue" description="4-aspartylphosphate" evidence="4">
    <location>
        <position position="57"/>
    </location>
</feature>